<dbReference type="GO" id="GO:0046872">
    <property type="term" value="F:metal ion binding"/>
    <property type="evidence" value="ECO:0007669"/>
    <property type="project" value="UniProtKB-KW"/>
</dbReference>
<dbReference type="Pfam" id="PF01820">
    <property type="entry name" value="Dala_Dala_lig_N"/>
    <property type="match status" value="1"/>
</dbReference>
<dbReference type="InterPro" id="IPR011095">
    <property type="entry name" value="Dala_Dala_lig_C"/>
</dbReference>
<evidence type="ECO:0000256" key="15">
    <source>
        <dbReference type="PIRSR" id="PIRSR039102-3"/>
    </source>
</evidence>
<dbReference type="GO" id="GO:0009252">
    <property type="term" value="P:peptidoglycan biosynthetic process"/>
    <property type="evidence" value="ECO:0007669"/>
    <property type="project" value="UniProtKB-UniRule"/>
</dbReference>
<dbReference type="SUPFAM" id="SSF56059">
    <property type="entry name" value="Glutathione synthetase ATP-binding domain-like"/>
    <property type="match status" value="1"/>
</dbReference>
<name>A0A1F4ZDI3_9BACT</name>
<keyword evidence="6 16" id="KW-0067">ATP-binding</keyword>
<feature type="active site" evidence="13">
    <location>
        <position position="16"/>
    </location>
</feature>
<evidence type="ECO:0000256" key="10">
    <source>
        <dbReference type="ARBA" id="ARBA00023211"/>
    </source>
</evidence>
<dbReference type="GO" id="GO:0005524">
    <property type="term" value="F:ATP binding"/>
    <property type="evidence" value="ECO:0007669"/>
    <property type="project" value="UniProtKB-UniRule"/>
</dbReference>
<evidence type="ECO:0000256" key="13">
    <source>
        <dbReference type="PIRSR" id="PIRSR039102-1"/>
    </source>
</evidence>
<dbReference type="PANTHER" id="PTHR23132">
    <property type="entry name" value="D-ALANINE--D-ALANINE LIGASE"/>
    <property type="match status" value="1"/>
</dbReference>
<dbReference type="PROSITE" id="PS50975">
    <property type="entry name" value="ATP_GRASP"/>
    <property type="match status" value="1"/>
</dbReference>
<dbReference type="Proteomes" id="UP000177080">
    <property type="component" value="Unassembled WGS sequence"/>
</dbReference>
<dbReference type="GO" id="GO:0008716">
    <property type="term" value="F:D-alanine-D-alanine ligase activity"/>
    <property type="evidence" value="ECO:0007669"/>
    <property type="project" value="UniProtKB-UniRule"/>
</dbReference>
<dbReference type="Gene3D" id="3.40.50.20">
    <property type="match status" value="1"/>
</dbReference>
<evidence type="ECO:0000256" key="2">
    <source>
        <dbReference type="ARBA" id="ARBA00010871"/>
    </source>
</evidence>
<comment type="function">
    <text evidence="12">Cell wall formation.</text>
</comment>
<gene>
    <name evidence="12" type="primary">ddl</name>
    <name evidence="18" type="ORF">A2989_04715</name>
</gene>
<comment type="catalytic activity">
    <reaction evidence="12">
        <text>2 D-alanine + ATP = D-alanyl-D-alanine + ADP + phosphate + H(+)</text>
        <dbReference type="Rhea" id="RHEA:11224"/>
        <dbReference type="ChEBI" id="CHEBI:15378"/>
        <dbReference type="ChEBI" id="CHEBI:30616"/>
        <dbReference type="ChEBI" id="CHEBI:43474"/>
        <dbReference type="ChEBI" id="CHEBI:57416"/>
        <dbReference type="ChEBI" id="CHEBI:57822"/>
        <dbReference type="ChEBI" id="CHEBI:456216"/>
        <dbReference type="EC" id="6.3.2.4"/>
    </reaction>
</comment>
<feature type="binding site" evidence="14">
    <location>
        <begin position="158"/>
        <end position="160"/>
    </location>
    <ligand>
        <name>ATP</name>
        <dbReference type="ChEBI" id="CHEBI:30616"/>
    </ligand>
</feature>
<dbReference type="GO" id="GO:0008360">
    <property type="term" value="P:regulation of cell shape"/>
    <property type="evidence" value="ECO:0007669"/>
    <property type="project" value="UniProtKB-KW"/>
</dbReference>
<dbReference type="FunFam" id="3.30.470.20:FF:000008">
    <property type="entry name" value="D-alanine--D-alanine ligase"/>
    <property type="match status" value="1"/>
</dbReference>
<keyword evidence="3 12" id="KW-0436">Ligase</keyword>
<dbReference type="InterPro" id="IPR011127">
    <property type="entry name" value="Dala_Dala_lig_N"/>
</dbReference>
<dbReference type="STRING" id="1797259.A2989_04715"/>
<evidence type="ECO:0000256" key="4">
    <source>
        <dbReference type="ARBA" id="ARBA00022723"/>
    </source>
</evidence>
<feature type="domain" description="ATP-grasp" evidence="17">
    <location>
        <begin position="126"/>
        <end position="324"/>
    </location>
</feature>
<keyword evidence="8 12" id="KW-0133">Cell shape</keyword>
<evidence type="ECO:0000256" key="9">
    <source>
        <dbReference type="ARBA" id="ARBA00022984"/>
    </source>
</evidence>
<feature type="binding site" evidence="15">
    <location>
        <position position="293"/>
    </location>
    <ligand>
        <name>Mg(2+)</name>
        <dbReference type="ChEBI" id="CHEBI:18420"/>
        <label>2</label>
    </ligand>
</feature>
<dbReference type="UniPathway" id="UPA00219"/>
<evidence type="ECO:0000256" key="3">
    <source>
        <dbReference type="ARBA" id="ARBA00022598"/>
    </source>
</evidence>
<keyword evidence="9 12" id="KW-0573">Peptidoglycan synthesis</keyword>
<dbReference type="InterPro" id="IPR013815">
    <property type="entry name" value="ATP_grasp_subdomain_1"/>
</dbReference>
<dbReference type="InterPro" id="IPR016185">
    <property type="entry name" value="PreATP-grasp_dom_sf"/>
</dbReference>
<comment type="pathway">
    <text evidence="12">Cell wall biogenesis; peptidoglycan biosynthesis.</text>
</comment>
<sequence length="341" mass="37943">MGKIRVGVVFGGRSGEHEVSVRSAASIYRALDKNKYEVSLLGVDKNGRWHRMDQKWLPSGSEMKSLPSGDKSLVPQDEKLDVVFPIIHGTYGEDGSLQGLLELMDVAYVGAGVLGSAVGMDKDVQKRLLMQSGIPVAKFEVVKDIELIKRLMLKYPVFVKPVNMGSSVGVSKAASQKSLVVSLKQAFKYDTKAIIEEEVKGRELEVSVLGNDDPIASIPGEVIAKRHEFYDYEAKYIDENGAELKIPARLTKEQVSEIQKLAIRAFKVLECGGMARVDMFMRPDGQLVINEINTLPGFTSISMYPKLWEASGLSYSKLLDRLIELAIEKKKQKDRLKRSYE</sequence>
<feature type="binding site" evidence="14">
    <location>
        <begin position="166"/>
        <end position="167"/>
    </location>
    <ligand>
        <name>ATP</name>
        <dbReference type="ChEBI" id="CHEBI:30616"/>
    </ligand>
</feature>
<keyword evidence="12" id="KW-0963">Cytoplasm</keyword>
<evidence type="ECO:0000256" key="11">
    <source>
        <dbReference type="ARBA" id="ARBA00023316"/>
    </source>
</evidence>
<dbReference type="GO" id="GO:0071555">
    <property type="term" value="P:cell wall organization"/>
    <property type="evidence" value="ECO:0007669"/>
    <property type="project" value="UniProtKB-KW"/>
</dbReference>
<keyword evidence="11 12" id="KW-0961">Cell wall biogenesis/degradation</keyword>
<dbReference type="EC" id="6.3.2.4" evidence="12"/>
<keyword evidence="4 15" id="KW-0479">Metal-binding</keyword>
<dbReference type="PANTHER" id="PTHR23132:SF25">
    <property type="entry name" value="D-ALANINE--D-ALANINE LIGASE A"/>
    <property type="match status" value="1"/>
</dbReference>
<reference evidence="18 19" key="1">
    <citation type="journal article" date="2016" name="Nat. Commun.">
        <title>Thousands of microbial genomes shed light on interconnected biogeochemical processes in an aquifer system.</title>
        <authorList>
            <person name="Anantharaman K."/>
            <person name="Brown C.T."/>
            <person name="Hug L.A."/>
            <person name="Sharon I."/>
            <person name="Castelle C.J."/>
            <person name="Probst A.J."/>
            <person name="Thomas B.C."/>
            <person name="Singh A."/>
            <person name="Wilkins M.J."/>
            <person name="Karaoz U."/>
            <person name="Brodie E.L."/>
            <person name="Williams K.H."/>
            <person name="Hubbard S.S."/>
            <person name="Banfield J.F."/>
        </authorList>
    </citation>
    <scope>NUCLEOTIDE SEQUENCE [LARGE SCALE GENOMIC DNA]</scope>
</reference>
<comment type="subcellular location">
    <subcellularLocation>
        <location evidence="12">Cytoplasm</location>
    </subcellularLocation>
</comment>
<evidence type="ECO:0000256" key="5">
    <source>
        <dbReference type="ARBA" id="ARBA00022741"/>
    </source>
</evidence>
<feature type="binding site" evidence="14">
    <location>
        <begin position="196"/>
        <end position="203"/>
    </location>
    <ligand>
        <name>ATP</name>
        <dbReference type="ChEBI" id="CHEBI:30616"/>
    </ligand>
</feature>
<comment type="cofactor">
    <cofactor evidence="15">
        <name>Mg(2+)</name>
        <dbReference type="ChEBI" id="CHEBI:18420"/>
    </cofactor>
    <cofactor evidence="15">
        <name>Mn(2+)</name>
        <dbReference type="ChEBI" id="CHEBI:29035"/>
    </cofactor>
    <text evidence="15">Binds 2 magnesium or manganese ions per subunit.</text>
</comment>
<feature type="active site" evidence="13">
    <location>
        <position position="166"/>
    </location>
</feature>
<dbReference type="Gene3D" id="3.30.1490.20">
    <property type="entry name" value="ATP-grasp fold, A domain"/>
    <property type="match status" value="1"/>
</dbReference>
<feature type="active site" evidence="13">
    <location>
        <position position="302"/>
    </location>
</feature>
<comment type="cofactor">
    <cofactor evidence="1">
        <name>Mn(2+)</name>
        <dbReference type="ChEBI" id="CHEBI:29035"/>
    </cofactor>
</comment>
<evidence type="ECO:0000313" key="19">
    <source>
        <dbReference type="Proteomes" id="UP000177080"/>
    </source>
</evidence>
<feature type="binding site" evidence="15">
    <location>
        <position position="291"/>
    </location>
    <ligand>
        <name>Mg(2+)</name>
        <dbReference type="ChEBI" id="CHEBI:18420"/>
        <label>2</label>
    </ligand>
</feature>
<dbReference type="InterPro" id="IPR005905">
    <property type="entry name" value="D_ala_D_ala"/>
</dbReference>
<evidence type="ECO:0000256" key="6">
    <source>
        <dbReference type="ARBA" id="ARBA00022840"/>
    </source>
</evidence>
<feature type="binding site" evidence="14">
    <location>
        <position position="122"/>
    </location>
    <ligand>
        <name>ATP</name>
        <dbReference type="ChEBI" id="CHEBI:30616"/>
    </ligand>
</feature>
<evidence type="ECO:0000256" key="12">
    <source>
        <dbReference type="HAMAP-Rule" id="MF_00047"/>
    </source>
</evidence>
<dbReference type="InterPro" id="IPR000291">
    <property type="entry name" value="D-Ala_lig_Van_CS"/>
</dbReference>
<dbReference type="PIRSF" id="PIRSF039102">
    <property type="entry name" value="Ddl/VanB"/>
    <property type="match status" value="1"/>
</dbReference>
<accession>A0A1F4ZDI3</accession>
<dbReference type="InterPro" id="IPR011761">
    <property type="entry name" value="ATP-grasp"/>
</dbReference>
<dbReference type="PROSITE" id="PS00843">
    <property type="entry name" value="DALA_DALA_LIGASE_1"/>
    <property type="match status" value="1"/>
</dbReference>
<protein>
    <recommendedName>
        <fullName evidence="12">D-alanine--D-alanine ligase</fullName>
        <ecNumber evidence="12">6.3.2.4</ecNumber>
    </recommendedName>
    <alternativeName>
        <fullName evidence="12">D-Ala-D-Ala ligase</fullName>
    </alternativeName>
    <alternativeName>
        <fullName evidence="12">D-alanylalanine synthetase</fullName>
    </alternativeName>
</protein>
<evidence type="ECO:0000259" key="17">
    <source>
        <dbReference type="PROSITE" id="PS50975"/>
    </source>
</evidence>
<comment type="caution">
    <text evidence="18">The sequence shown here is derived from an EMBL/GenBank/DDBJ whole genome shotgun (WGS) entry which is preliminary data.</text>
</comment>
<evidence type="ECO:0000256" key="1">
    <source>
        <dbReference type="ARBA" id="ARBA00001936"/>
    </source>
</evidence>
<feature type="binding site" evidence="15">
    <location>
        <position position="278"/>
    </location>
    <ligand>
        <name>Mg(2+)</name>
        <dbReference type="ChEBI" id="CHEBI:18420"/>
        <label>1</label>
    </ligand>
</feature>
<organism evidence="18 19">
    <name type="scientific">Candidatus Amesbacteria bacterium RIFCSPLOWO2_01_FULL_48_25</name>
    <dbReference type="NCBI Taxonomy" id="1797259"/>
    <lineage>
        <taxon>Bacteria</taxon>
        <taxon>Candidatus Amesiibacteriota</taxon>
    </lineage>
</organism>
<keyword evidence="5 14" id="KW-0547">Nucleotide-binding</keyword>
<dbReference type="PROSITE" id="PS00844">
    <property type="entry name" value="DALA_DALA_LIGASE_2"/>
    <property type="match status" value="1"/>
</dbReference>
<evidence type="ECO:0000313" key="18">
    <source>
        <dbReference type="EMBL" id="OGD04312.1"/>
    </source>
</evidence>
<dbReference type="NCBIfam" id="NF002378">
    <property type="entry name" value="PRK01372.1"/>
    <property type="match status" value="1"/>
</dbReference>
<evidence type="ECO:0000256" key="8">
    <source>
        <dbReference type="ARBA" id="ARBA00022960"/>
    </source>
</evidence>
<keyword evidence="7 15" id="KW-0460">Magnesium</keyword>
<feature type="binding site" evidence="14">
    <location>
        <begin position="290"/>
        <end position="291"/>
    </location>
    <ligand>
        <name>ATP</name>
        <dbReference type="ChEBI" id="CHEBI:30616"/>
    </ligand>
</feature>
<evidence type="ECO:0000256" key="14">
    <source>
        <dbReference type="PIRSR" id="PIRSR039102-2"/>
    </source>
</evidence>
<dbReference type="EMBL" id="MEXN01000001">
    <property type="protein sequence ID" value="OGD04312.1"/>
    <property type="molecule type" value="Genomic_DNA"/>
</dbReference>
<comment type="similarity">
    <text evidence="2 12">Belongs to the D-alanine--D-alanine ligase family.</text>
</comment>
<dbReference type="Pfam" id="PF07478">
    <property type="entry name" value="Dala_Dala_lig_C"/>
    <property type="match status" value="1"/>
</dbReference>
<dbReference type="AlphaFoldDB" id="A0A1F4ZDI3"/>
<dbReference type="NCBIfam" id="TIGR01205">
    <property type="entry name" value="D_ala_D_alaTIGR"/>
    <property type="match status" value="1"/>
</dbReference>
<evidence type="ECO:0000256" key="7">
    <source>
        <dbReference type="ARBA" id="ARBA00022842"/>
    </source>
</evidence>
<proteinExistence type="inferred from homology"/>
<dbReference type="NCBIfam" id="NF002528">
    <property type="entry name" value="PRK01966.1-4"/>
    <property type="match status" value="1"/>
</dbReference>
<evidence type="ECO:0000256" key="16">
    <source>
        <dbReference type="PROSITE-ProRule" id="PRU00409"/>
    </source>
</evidence>
<dbReference type="HAMAP" id="MF_00047">
    <property type="entry name" value="Dala_Dala_lig"/>
    <property type="match status" value="1"/>
</dbReference>
<dbReference type="GO" id="GO:0005829">
    <property type="term" value="C:cytosol"/>
    <property type="evidence" value="ECO:0007669"/>
    <property type="project" value="TreeGrafter"/>
</dbReference>
<feature type="binding site" evidence="15">
    <location>
        <position position="291"/>
    </location>
    <ligand>
        <name>Mg(2+)</name>
        <dbReference type="ChEBI" id="CHEBI:18420"/>
        <label>1</label>
    </ligand>
</feature>
<keyword evidence="10 15" id="KW-0464">Manganese</keyword>
<dbReference type="SUPFAM" id="SSF52440">
    <property type="entry name" value="PreATP-grasp domain"/>
    <property type="match status" value="1"/>
</dbReference>
<dbReference type="Gene3D" id="3.30.470.20">
    <property type="entry name" value="ATP-grasp fold, B domain"/>
    <property type="match status" value="1"/>
</dbReference>